<dbReference type="Pfam" id="PF01774">
    <property type="entry name" value="UreD"/>
    <property type="match status" value="1"/>
</dbReference>
<sequence>MNSSINLSADWSQIEVCEVQEKSKLVTCKNVQPLKILNPASYNKSCHVVLSNFGGGMVSGDQINLHVTCGTQTNLFLSSQSNSKIFKSVDGAAAEQTTQGTLEENALAVVFPDPVVLQEGSIYRQVQHWEVQPKSLLLVIDWFHSGRMDMGERYAFNSFFSELKVTAKGKTVLLDRFSFSPDQHIATSPANFGQYQTMFSAYLIGSPGEEKFEHLSQKLLQLRMQESANLNFNMTAKDFVLSVVKAREGVYILRCMAKSRMDLQPLCDAILKALSSELFLGYNPVKRKY</sequence>
<evidence type="ECO:0000256" key="3">
    <source>
        <dbReference type="HAMAP-Rule" id="MF_01384"/>
    </source>
</evidence>
<accession>A0A3D8LIR8</accession>
<comment type="similarity">
    <text evidence="1 3">Belongs to the UreD family.</text>
</comment>
<dbReference type="RefSeq" id="WP_115564066.1">
    <property type="nucleotide sequence ID" value="NZ_QRGR01000003.1"/>
</dbReference>
<evidence type="ECO:0000256" key="1">
    <source>
        <dbReference type="ARBA" id="ARBA00007177"/>
    </source>
</evidence>
<keyword evidence="2 3" id="KW-0143">Chaperone</keyword>
<dbReference type="OrthoDB" id="870989at2"/>
<comment type="subunit">
    <text evidence="3">UreD, UreF and UreG form a complex that acts as a GTP-hydrolysis-dependent molecular chaperone, activating the urease apoprotein by helping to assemble the nickel containing metallocenter of UreC. The UreE protein probably delivers the nickel.</text>
</comment>
<gene>
    <name evidence="3" type="primary">ureD</name>
    <name evidence="4" type="ORF">DXT99_03160</name>
</gene>
<comment type="function">
    <text evidence="3">Required for maturation of urease via the functional incorporation of the urease nickel metallocenter.</text>
</comment>
<proteinExistence type="inferred from homology"/>
<dbReference type="HAMAP" id="MF_01384">
    <property type="entry name" value="UreD"/>
    <property type="match status" value="1"/>
</dbReference>
<evidence type="ECO:0000256" key="2">
    <source>
        <dbReference type="ARBA" id="ARBA00023186"/>
    </source>
</evidence>
<evidence type="ECO:0000313" key="4">
    <source>
        <dbReference type="EMBL" id="RDV16792.1"/>
    </source>
</evidence>
<dbReference type="InterPro" id="IPR002669">
    <property type="entry name" value="UreD"/>
</dbReference>
<name>A0A3D8LIR8_9BACT</name>
<comment type="subcellular location">
    <subcellularLocation>
        <location evidence="3">Cytoplasm</location>
    </subcellularLocation>
</comment>
<dbReference type="AlphaFoldDB" id="A0A3D8LIR8"/>
<reference evidence="5" key="1">
    <citation type="submission" date="2018-08" db="EMBL/GenBank/DDBJ databases">
        <authorList>
            <person name="Liu Z.-W."/>
            <person name="Du Z.-J."/>
        </authorList>
    </citation>
    <scope>NUCLEOTIDE SEQUENCE [LARGE SCALE GENOMIC DNA]</scope>
    <source>
        <strain evidence="5">H4X</strain>
    </source>
</reference>
<keyword evidence="3" id="KW-0996">Nickel insertion</keyword>
<dbReference type="GO" id="GO:0016151">
    <property type="term" value="F:nickel cation binding"/>
    <property type="evidence" value="ECO:0007669"/>
    <property type="project" value="UniProtKB-UniRule"/>
</dbReference>
<organism evidence="4 5">
    <name type="scientific">Pontibacter diazotrophicus</name>
    <dbReference type="NCBI Taxonomy" id="1400979"/>
    <lineage>
        <taxon>Bacteria</taxon>
        <taxon>Pseudomonadati</taxon>
        <taxon>Bacteroidota</taxon>
        <taxon>Cytophagia</taxon>
        <taxon>Cytophagales</taxon>
        <taxon>Hymenobacteraceae</taxon>
        <taxon>Pontibacter</taxon>
    </lineage>
</organism>
<dbReference type="GO" id="GO:0005737">
    <property type="term" value="C:cytoplasm"/>
    <property type="evidence" value="ECO:0007669"/>
    <property type="project" value="UniProtKB-SubCell"/>
</dbReference>
<evidence type="ECO:0000313" key="5">
    <source>
        <dbReference type="Proteomes" id="UP000256708"/>
    </source>
</evidence>
<dbReference type="Proteomes" id="UP000256708">
    <property type="component" value="Unassembled WGS sequence"/>
</dbReference>
<dbReference type="PANTHER" id="PTHR33643:SF1">
    <property type="entry name" value="UREASE ACCESSORY PROTEIN D"/>
    <property type="match status" value="1"/>
</dbReference>
<dbReference type="PANTHER" id="PTHR33643">
    <property type="entry name" value="UREASE ACCESSORY PROTEIN D"/>
    <property type="match status" value="1"/>
</dbReference>
<keyword evidence="3" id="KW-0963">Cytoplasm</keyword>
<comment type="caution">
    <text evidence="4">The sequence shown here is derived from an EMBL/GenBank/DDBJ whole genome shotgun (WGS) entry which is preliminary data.</text>
</comment>
<keyword evidence="5" id="KW-1185">Reference proteome</keyword>
<dbReference type="EMBL" id="QRGR01000003">
    <property type="protein sequence ID" value="RDV16792.1"/>
    <property type="molecule type" value="Genomic_DNA"/>
</dbReference>
<protein>
    <recommendedName>
        <fullName evidence="3">Urease accessory protein UreD</fullName>
    </recommendedName>
</protein>